<dbReference type="InterPro" id="IPR018253">
    <property type="entry name" value="DnaJ_domain_CS"/>
</dbReference>
<evidence type="ECO:0000256" key="1">
    <source>
        <dbReference type="ARBA" id="ARBA00022723"/>
    </source>
</evidence>
<dbReference type="SMART" id="SM00271">
    <property type="entry name" value="DnaJ"/>
    <property type="match status" value="1"/>
</dbReference>
<dbReference type="FunFam" id="2.10.230.10:FF:000001">
    <property type="entry name" value="DnaJ subfamily A member 2"/>
    <property type="match status" value="1"/>
</dbReference>
<dbReference type="PROSITE" id="PS51188">
    <property type="entry name" value="ZF_CR"/>
    <property type="match status" value="1"/>
</dbReference>
<feature type="signal peptide" evidence="6">
    <location>
        <begin position="1"/>
        <end position="27"/>
    </location>
</feature>
<dbReference type="SUPFAM" id="SSF49493">
    <property type="entry name" value="HSP40/DnaJ peptide-binding domain"/>
    <property type="match status" value="2"/>
</dbReference>
<dbReference type="CDD" id="cd06257">
    <property type="entry name" value="DnaJ"/>
    <property type="match status" value="1"/>
</dbReference>
<dbReference type="Gene3D" id="1.10.287.110">
    <property type="entry name" value="DnaJ domain"/>
    <property type="match status" value="1"/>
</dbReference>
<dbReference type="InterPro" id="IPR008971">
    <property type="entry name" value="HSP40/DnaJ_pept-bd"/>
</dbReference>
<dbReference type="AlphaFoldDB" id="A0A1E1J484"/>
<evidence type="ECO:0000256" key="5">
    <source>
        <dbReference type="PROSITE-ProRule" id="PRU00546"/>
    </source>
</evidence>
<keyword evidence="2" id="KW-0677">Repeat</keyword>
<feature type="zinc finger region" description="CR-type" evidence="5">
    <location>
        <begin position="178"/>
        <end position="261"/>
    </location>
</feature>
<evidence type="ECO:0000259" key="8">
    <source>
        <dbReference type="PROSITE" id="PS51188"/>
    </source>
</evidence>
<dbReference type="SUPFAM" id="SSF57938">
    <property type="entry name" value="DnaJ/Hsp40 cysteine-rich domain"/>
    <property type="match status" value="1"/>
</dbReference>
<dbReference type="GO" id="GO:0008270">
    <property type="term" value="F:zinc ion binding"/>
    <property type="evidence" value="ECO:0007669"/>
    <property type="project" value="UniProtKB-KW"/>
</dbReference>
<dbReference type="InterPro" id="IPR001305">
    <property type="entry name" value="HSP_DnaJ_Cys-rich_dom"/>
</dbReference>
<sequence>MVATIVCSHRAVVRCACALALLLVCVALNSNAFFDFGGGHHTDASKAQVRRGPEVDYYKVLQLEGKREEVTEKDIRQQFRRLSRLYHPDVAKTEEDKAKYSQVNRAYEVLSDKRKRKIYDMRGEQGLSQLEELDRTKGSPGGGMNPLAQLFGMRTDNGLRGPDMELEAKVDLAKLFTGGQDILRINKRRVCQACKGSGADATAAVVQCRQCGGQGVLRQRIQLAPGMIQEVHQRCTTCGGAGRRPERVCPVCRGRKVMQGSSTIVLELEPGMTENSVLKFEMEAEESPDRLPGDVVVRVHTHPHPVFSRRRNQLDLDTSLTLTLKEALVGFDRNITHLDGEEQVRVYRRDTVSPYGTVLRLQGKGMPKLHVPSERGDLYVRLQYDLPARLTKEQKELVEKLL</sequence>
<evidence type="ECO:0000256" key="6">
    <source>
        <dbReference type="SAM" id="SignalP"/>
    </source>
</evidence>
<organism evidence="9">
    <name type="scientific">Leishmania guyanensis</name>
    <dbReference type="NCBI Taxonomy" id="5670"/>
    <lineage>
        <taxon>Eukaryota</taxon>
        <taxon>Discoba</taxon>
        <taxon>Euglenozoa</taxon>
        <taxon>Kinetoplastea</taxon>
        <taxon>Metakinetoplastina</taxon>
        <taxon>Trypanosomatida</taxon>
        <taxon>Trypanosomatidae</taxon>
        <taxon>Leishmaniinae</taxon>
        <taxon>Leishmania</taxon>
        <taxon>Leishmania guyanensis species complex</taxon>
    </lineage>
</organism>
<evidence type="ECO:0000256" key="4">
    <source>
        <dbReference type="ARBA" id="ARBA00022833"/>
    </source>
</evidence>
<dbReference type="Pfam" id="PF00226">
    <property type="entry name" value="DnaJ"/>
    <property type="match status" value="1"/>
</dbReference>
<dbReference type="CDD" id="cd10747">
    <property type="entry name" value="DnaJ_C"/>
    <property type="match status" value="1"/>
</dbReference>
<evidence type="ECO:0000256" key="3">
    <source>
        <dbReference type="ARBA" id="ARBA00022771"/>
    </source>
</evidence>
<evidence type="ECO:0000256" key="2">
    <source>
        <dbReference type="ARBA" id="ARBA00022737"/>
    </source>
</evidence>
<name>A0A1E1J484_LEIGU</name>
<keyword evidence="4 5" id="KW-0862">Zinc</keyword>
<keyword evidence="1 5" id="KW-0479">Metal-binding</keyword>
<feature type="domain" description="CR-type" evidence="8">
    <location>
        <begin position="178"/>
        <end position="261"/>
    </location>
</feature>
<dbReference type="GO" id="GO:0006457">
    <property type="term" value="P:protein folding"/>
    <property type="evidence" value="ECO:0007669"/>
    <property type="project" value="InterPro"/>
</dbReference>
<dbReference type="CDD" id="cd10719">
    <property type="entry name" value="DnaJ_zf"/>
    <property type="match status" value="1"/>
</dbReference>
<dbReference type="InterPro" id="IPR044713">
    <property type="entry name" value="DNJA1/2-like"/>
</dbReference>
<dbReference type="PANTHER" id="PTHR43888">
    <property type="entry name" value="DNAJ-LIKE-2, ISOFORM A-RELATED"/>
    <property type="match status" value="1"/>
</dbReference>
<dbReference type="Pfam" id="PF00684">
    <property type="entry name" value="DnaJ_CXXCXGXG"/>
    <property type="match status" value="1"/>
</dbReference>
<dbReference type="InterPro" id="IPR036410">
    <property type="entry name" value="HSP_DnaJ_Cys-rich_dom_sf"/>
</dbReference>
<evidence type="ECO:0000313" key="9">
    <source>
        <dbReference type="EMBL" id="CCM18400.1"/>
    </source>
</evidence>
<evidence type="ECO:0000259" key="7">
    <source>
        <dbReference type="PROSITE" id="PS50076"/>
    </source>
</evidence>
<gene>
    <name evidence="9" type="primary">LgM4147LRVhigh.32.01890.00170</name>
    <name evidence="9" type="ORF">BN36_3258870</name>
</gene>
<dbReference type="SUPFAM" id="SSF46565">
    <property type="entry name" value="Chaperone J-domain"/>
    <property type="match status" value="1"/>
</dbReference>
<dbReference type="PROSITE" id="PS50076">
    <property type="entry name" value="DNAJ_2"/>
    <property type="match status" value="1"/>
</dbReference>
<keyword evidence="3 5" id="KW-0863">Zinc-finger</keyword>
<dbReference type="FunFam" id="2.60.260.20:FF:000013">
    <property type="entry name" value="DnaJ subfamily B member 11"/>
    <property type="match status" value="1"/>
</dbReference>
<dbReference type="InterPro" id="IPR036869">
    <property type="entry name" value="J_dom_sf"/>
</dbReference>
<dbReference type="InterPro" id="IPR001623">
    <property type="entry name" value="DnaJ_domain"/>
</dbReference>
<dbReference type="GO" id="GO:0030544">
    <property type="term" value="F:Hsp70 protein binding"/>
    <property type="evidence" value="ECO:0007669"/>
    <property type="project" value="InterPro"/>
</dbReference>
<dbReference type="PROSITE" id="PS00636">
    <property type="entry name" value="DNAJ_1"/>
    <property type="match status" value="1"/>
</dbReference>
<proteinExistence type="predicted"/>
<protein>
    <submittedName>
        <fullName evidence="9">Chaperone protein DNAj, putative</fullName>
    </submittedName>
</protein>
<feature type="domain" description="J" evidence="7">
    <location>
        <begin position="56"/>
        <end position="123"/>
    </location>
</feature>
<dbReference type="GO" id="GO:0051082">
    <property type="term" value="F:unfolded protein binding"/>
    <property type="evidence" value="ECO:0007669"/>
    <property type="project" value="InterPro"/>
</dbReference>
<dbReference type="Pfam" id="PF01556">
    <property type="entry name" value="DnaJ_C"/>
    <property type="match status" value="1"/>
</dbReference>
<keyword evidence="6" id="KW-0732">Signal</keyword>
<dbReference type="InterPro" id="IPR002939">
    <property type="entry name" value="DnaJ_C"/>
</dbReference>
<accession>A0A1E1J484</accession>
<reference evidence="9" key="1">
    <citation type="submission" date="2012-08" db="EMBL/GenBank/DDBJ databases">
        <title>Comparative genomics of metastatic and non-metastatic Leishmania guyanensis provides insights into polygenic factors involved in Leishmania RNA virus infection.</title>
        <authorList>
            <person name="Smith D."/>
            <person name="Hertz-Fowler C."/>
            <person name="Martin R."/>
            <person name="Dickens N."/>
            <person name="Fasel N."/>
            <person name="Falquet L."/>
            <person name="Beverley S."/>
            <person name="Zangger H."/>
            <person name="Calderon-Copete S."/>
            <person name="Mottram J."/>
            <person name="Xenarios I."/>
        </authorList>
    </citation>
    <scope>NUCLEOTIDE SEQUENCE</scope>
    <source>
        <strain evidence="9">MHOM/BR/75/M4147/SSU:IR2SAT-LUC</strain>
    </source>
</reference>
<feature type="chain" id="PRO_5009113867" evidence="6">
    <location>
        <begin position="28"/>
        <end position="402"/>
    </location>
</feature>
<dbReference type="EMBL" id="CALQ01001553">
    <property type="protein sequence ID" value="CCM18400.1"/>
    <property type="molecule type" value="Genomic_DNA"/>
</dbReference>
<dbReference type="Gene3D" id="2.60.260.20">
    <property type="entry name" value="Urease metallochaperone UreE, N-terminal domain"/>
    <property type="match status" value="2"/>
</dbReference>
<dbReference type="Gene3D" id="2.10.230.10">
    <property type="entry name" value="Heat shock protein DnaJ, cysteine-rich domain"/>
    <property type="match status" value="1"/>
</dbReference>
<dbReference type="PRINTS" id="PR00625">
    <property type="entry name" value="JDOMAIN"/>
</dbReference>